<dbReference type="Pfam" id="PF12728">
    <property type="entry name" value="HTH_17"/>
    <property type="match status" value="1"/>
</dbReference>
<name>A0A6B8M6B2_9HYPH</name>
<evidence type="ECO:0000259" key="1">
    <source>
        <dbReference type="Pfam" id="PF12728"/>
    </source>
</evidence>
<evidence type="ECO:0000313" key="3">
    <source>
        <dbReference type="Proteomes" id="UP000422569"/>
    </source>
</evidence>
<evidence type="ECO:0000313" key="2">
    <source>
        <dbReference type="EMBL" id="QGM98431.1"/>
    </source>
</evidence>
<dbReference type="Proteomes" id="UP000422569">
    <property type="component" value="Chromosome"/>
</dbReference>
<gene>
    <name evidence="2" type="ORF">F7D14_13725</name>
</gene>
<protein>
    <submittedName>
        <fullName evidence="2">Helix-turn-helix domain-containing protein</fullName>
    </submittedName>
</protein>
<sequence>MPPIPPEQQSPFGGGAPFLVKLAYSIEETARITSLGRTALYEEIRAGRLKSRKAGRRTIVLADDIRAWLASLPQAQPAA</sequence>
<proteinExistence type="predicted"/>
<dbReference type="RefSeq" id="WP_016918150.1">
    <property type="nucleotide sequence ID" value="NZ_CP044331.1"/>
</dbReference>
<keyword evidence="3" id="KW-1185">Reference proteome</keyword>
<dbReference type="KEGG" id="mpar:F7D14_13725"/>
<dbReference type="AlphaFoldDB" id="A0A6B8M6B2"/>
<dbReference type="EMBL" id="CP044331">
    <property type="protein sequence ID" value="QGM98431.1"/>
    <property type="molecule type" value="Genomic_DNA"/>
</dbReference>
<accession>A0A6B8M6B2</accession>
<feature type="domain" description="Helix-turn-helix" evidence="1">
    <location>
        <begin position="24"/>
        <end position="71"/>
    </location>
</feature>
<organism evidence="2 3">
    <name type="scientific">Methylocystis parvus</name>
    <dbReference type="NCBI Taxonomy" id="134"/>
    <lineage>
        <taxon>Bacteria</taxon>
        <taxon>Pseudomonadati</taxon>
        <taxon>Pseudomonadota</taxon>
        <taxon>Alphaproteobacteria</taxon>
        <taxon>Hyphomicrobiales</taxon>
        <taxon>Methylocystaceae</taxon>
        <taxon>Methylocystis</taxon>
    </lineage>
</organism>
<dbReference type="InterPro" id="IPR041657">
    <property type="entry name" value="HTH_17"/>
</dbReference>
<reference evidence="2 3" key="1">
    <citation type="submission" date="2019-09" db="EMBL/GenBank/DDBJ databases">
        <title>Isolation and complete genome sequencing of Methylocystis species.</title>
        <authorList>
            <person name="Rumah B.L."/>
            <person name="Stead C.E."/>
            <person name="Stevens B.C."/>
            <person name="Minton N.P."/>
            <person name="Grosse-Honebrink A."/>
            <person name="Zhang Y."/>
        </authorList>
    </citation>
    <scope>NUCLEOTIDE SEQUENCE [LARGE SCALE GENOMIC DNA]</scope>
    <source>
        <strain evidence="2 3">BRCS2</strain>
    </source>
</reference>